<evidence type="ECO:0000256" key="1">
    <source>
        <dbReference type="ARBA" id="ARBA00022729"/>
    </source>
</evidence>
<reference evidence="4 5" key="1">
    <citation type="submission" date="2017-05" db="EMBL/GenBank/DDBJ databases">
        <authorList>
            <person name="Song R."/>
            <person name="Chenine A.L."/>
            <person name="Ruprecht R.M."/>
        </authorList>
    </citation>
    <scope>NUCLEOTIDE SEQUENCE [LARGE SCALE GENOMIC DNA]</scope>
    <source>
        <strain evidence="4 5">CECT 8489</strain>
    </source>
</reference>
<dbReference type="InterPro" id="IPR008929">
    <property type="entry name" value="Chondroitin_lyas"/>
</dbReference>
<keyword evidence="2 4" id="KW-0456">Lyase</keyword>
<feature type="domain" description="Alginate lyase" evidence="3">
    <location>
        <begin position="176"/>
        <end position="271"/>
    </location>
</feature>
<keyword evidence="1" id="KW-0732">Signal</keyword>
<dbReference type="AlphaFoldDB" id="A0A238J5M0"/>
<organism evidence="4 5">
    <name type="scientific">Boseongicola aestuarii</name>
    <dbReference type="NCBI Taxonomy" id="1470561"/>
    <lineage>
        <taxon>Bacteria</taxon>
        <taxon>Pseudomonadati</taxon>
        <taxon>Pseudomonadota</taxon>
        <taxon>Alphaproteobacteria</taxon>
        <taxon>Rhodobacterales</taxon>
        <taxon>Paracoccaceae</taxon>
        <taxon>Boseongicola</taxon>
    </lineage>
</organism>
<accession>A0A238J5M0</accession>
<dbReference type="Proteomes" id="UP000201838">
    <property type="component" value="Unassembled WGS sequence"/>
</dbReference>
<evidence type="ECO:0000313" key="4">
    <source>
        <dbReference type="EMBL" id="SMX25445.1"/>
    </source>
</evidence>
<evidence type="ECO:0000259" key="3">
    <source>
        <dbReference type="Pfam" id="PF05426"/>
    </source>
</evidence>
<name>A0A238J5M0_9RHOB</name>
<dbReference type="InterPro" id="IPR008397">
    <property type="entry name" value="Alginate_lyase_dom"/>
</dbReference>
<sequence length="346" mass="38523">MCTRDEQGRPRSVTAAKSALDRLYTNHARYIGELRRSTSLTPGGDGLQQTWKPILFNSYAAAAAGDEVLARTIIDGVKRVAASGRYMNESEMLTMAQAKRFGLCYRNGPSTPCPQHLPRFVGRMYTNLLISMAVLDSSMTDDDRAVIVPWIERGYKTFVAPELAGDPSGIYDFANYGMARLALAAVTDDMGLANLELNARRRDFIKHIESSGYIDENSYRGERAFWYHTAGLDPALSYALIAREWGVDFFKDPTLGPRLRAAVDKTVLGLSDYAAFRSVGNRGDAYTTDPRDRIADVHQFALNLIPIAAREYGVRITPGARYRNLSRLEAYTQTSGFSARCYYSGR</sequence>
<dbReference type="GO" id="GO:0042597">
    <property type="term" value="C:periplasmic space"/>
    <property type="evidence" value="ECO:0007669"/>
    <property type="project" value="InterPro"/>
</dbReference>
<dbReference type="GO" id="GO:0016829">
    <property type="term" value="F:lyase activity"/>
    <property type="evidence" value="ECO:0007669"/>
    <property type="project" value="UniProtKB-KW"/>
</dbReference>
<protein>
    <submittedName>
        <fullName evidence="4">Alginate lyase</fullName>
    </submittedName>
</protein>
<dbReference type="Gene3D" id="1.50.10.100">
    <property type="entry name" value="Chondroitin AC/alginate lyase"/>
    <property type="match status" value="1"/>
</dbReference>
<proteinExistence type="predicted"/>
<dbReference type="OrthoDB" id="7831939at2"/>
<dbReference type="Pfam" id="PF05426">
    <property type="entry name" value="Alginate_lyase"/>
    <property type="match status" value="1"/>
</dbReference>
<dbReference type="EMBL" id="FXXQ01000017">
    <property type="protein sequence ID" value="SMX25445.1"/>
    <property type="molecule type" value="Genomic_DNA"/>
</dbReference>
<dbReference type="SUPFAM" id="SSF48230">
    <property type="entry name" value="Chondroitin AC/alginate lyase"/>
    <property type="match status" value="1"/>
</dbReference>
<evidence type="ECO:0000313" key="5">
    <source>
        <dbReference type="Proteomes" id="UP000201838"/>
    </source>
</evidence>
<evidence type="ECO:0000256" key="2">
    <source>
        <dbReference type="ARBA" id="ARBA00023239"/>
    </source>
</evidence>
<gene>
    <name evidence="4" type="ORF">BOA8489_03588</name>
</gene>
<keyword evidence="5" id="KW-1185">Reference proteome</keyword>